<evidence type="ECO:0000313" key="2">
    <source>
        <dbReference type="EMBL" id="CCG25521.1"/>
    </source>
</evidence>
<name>H8X2H4_CANO9</name>
<accession>H8X2H4</accession>
<evidence type="ECO:0000256" key="1">
    <source>
        <dbReference type="SAM" id="Phobius"/>
    </source>
</evidence>
<keyword evidence="1" id="KW-0472">Membrane</keyword>
<keyword evidence="3" id="KW-1185">Reference proteome</keyword>
<dbReference type="GeneID" id="14539505"/>
<dbReference type="AlphaFoldDB" id="H8X2H4"/>
<dbReference type="Pfam" id="PF17112">
    <property type="entry name" value="Tom6"/>
    <property type="match status" value="1"/>
</dbReference>
<proteinExistence type="predicted"/>
<dbReference type="OrthoDB" id="3991365at2759"/>
<dbReference type="EMBL" id="HE681721">
    <property type="protein sequence ID" value="CCG25521.1"/>
    <property type="molecule type" value="Genomic_DNA"/>
</dbReference>
<keyword evidence="1" id="KW-0812">Transmembrane</keyword>
<dbReference type="KEGG" id="cot:CORT_0C01440"/>
<dbReference type="RefSeq" id="XP_003868425.1">
    <property type="nucleotide sequence ID" value="XM_003868377.1"/>
</dbReference>
<organism evidence="2 3">
    <name type="scientific">Candida orthopsilosis (strain 90-125)</name>
    <name type="common">Yeast</name>
    <dbReference type="NCBI Taxonomy" id="1136231"/>
    <lineage>
        <taxon>Eukaryota</taxon>
        <taxon>Fungi</taxon>
        <taxon>Dikarya</taxon>
        <taxon>Ascomycota</taxon>
        <taxon>Saccharomycotina</taxon>
        <taxon>Pichiomycetes</taxon>
        <taxon>Debaryomycetaceae</taxon>
        <taxon>Candida/Lodderomyces clade</taxon>
        <taxon>Candida</taxon>
    </lineage>
</organism>
<protein>
    <submittedName>
        <fullName evidence="2">Tom6 protein</fullName>
    </submittedName>
</protein>
<dbReference type="HOGENOM" id="CLU_160123_0_0_1"/>
<dbReference type="eggNOG" id="ENOG502SGT4">
    <property type="taxonomic scope" value="Eukaryota"/>
</dbReference>
<dbReference type="Proteomes" id="UP000005018">
    <property type="component" value="Chromosome 3"/>
</dbReference>
<dbReference type="InterPro" id="IPR020266">
    <property type="entry name" value="Tom6"/>
</dbReference>
<feature type="transmembrane region" description="Helical" evidence="1">
    <location>
        <begin position="66"/>
        <end position="84"/>
    </location>
</feature>
<dbReference type="GO" id="GO:0005742">
    <property type="term" value="C:mitochondrial outer membrane translocase complex"/>
    <property type="evidence" value="ECO:0007669"/>
    <property type="project" value="InterPro"/>
</dbReference>
<keyword evidence="1" id="KW-1133">Transmembrane helix</keyword>
<evidence type="ECO:0000313" key="3">
    <source>
        <dbReference type="Proteomes" id="UP000005018"/>
    </source>
</evidence>
<dbReference type="GO" id="GO:0030150">
    <property type="term" value="P:protein import into mitochondrial matrix"/>
    <property type="evidence" value="ECO:0007669"/>
    <property type="project" value="InterPro"/>
</dbReference>
<sequence length="96" mass="10960">MVLDIDVHQRSKKKMAFNDVEKKKLKCKSNNTSHYINYISKMNFQTRAPPKAKEEKSTFQKIKETPAFAVGTQVALFGLGVLFIQSPLMDMLVPQL</sequence>
<reference evidence="2 3" key="1">
    <citation type="journal article" date="2012" name="PLoS ONE">
        <title>Sequence and analysis of the genome of the pathogenic yeast Candida orthopsilosis.</title>
        <authorList>
            <person name="Riccombeni A."/>
            <person name="Vidanes G."/>
            <person name="Proux-Wera E."/>
            <person name="Wolfe K.H."/>
            <person name="Butler G."/>
        </authorList>
    </citation>
    <scope>NUCLEOTIDE SEQUENCE [LARGE SCALE GENOMIC DNA]</scope>
    <source>
        <strain evidence="2 3">Co 90-125</strain>
    </source>
</reference>
<gene>
    <name evidence="2" type="ORF">CORT_0C01440</name>
</gene>